<dbReference type="Proteomes" id="UP000598297">
    <property type="component" value="Unassembled WGS sequence"/>
</dbReference>
<proteinExistence type="inferred from homology"/>
<evidence type="ECO:0000256" key="1">
    <source>
        <dbReference type="ARBA" id="ARBA00010457"/>
    </source>
</evidence>
<dbReference type="GO" id="GO:0046872">
    <property type="term" value="F:metal ion binding"/>
    <property type="evidence" value="ECO:0007669"/>
    <property type="project" value="InterPro"/>
</dbReference>
<protein>
    <submittedName>
        <fullName evidence="3">Superoxide dismutase family protein</fullName>
    </submittedName>
</protein>
<dbReference type="EMBL" id="JAAAHS010000326">
    <property type="protein sequence ID" value="NBE55471.1"/>
    <property type="molecule type" value="Genomic_DNA"/>
</dbReference>
<dbReference type="Gene3D" id="2.60.40.200">
    <property type="entry name" value="Superoxide dismutase, copper/zinc binding domain"/>
    <property type="match status" value="1"/>
</dbReference>
<reference evidence="3" key="1">
    <citation type="submission" date="2020-01" db="EMBL/GenBank/DDBJ databases">
        <title>Whole-genome analyses of novel actinobacteria.</title>
        <authorList>
            <person name="Sahin N."/>
        </authorList>
    </citation>
    <scope>NUCLEOTIDE SEQUENCE</scope>
    <source>
        <strain evidence="3">YC537</strain>
    </source>
</reference>
<dbReference type="InterPro" id="IPR018152">
    <property type="entry name" value="SOD_Cu/Zn_BS"/>
</dbReference>
<evidence type="ECO:0000256" key="2">
    <source>
        <dbReference type="SAM" id="MobiDB-lite"/>
    </source>
</evidence>
<dbReference type="AlphaFoldDB" id="A0A964UVV4"/>
<organism evidence="3 4">
    <name type="scientific">Streptomyces boluensis</name>
    <dbReference type="NCBI Taxonomy" id="1775135"/>
    <lineage>
        <taxon>Bacteria</taxon>
        <taxon>Bacillati</taxon>
        <taxon>Actinomycetota</taxon>
        <taxon>Actinomycetes</taxon>
        <taxon>Kitasatosporales</taxon>
        <taxon>Streptomycetaceae</taxon>
        <taxon>Streptomyces</taxon>
    </lineage>
</organism>
<name>A0A964UVV4_9ACTN</name>
<dbReference type="InterPro" id="IPR036423">
    <property type="entry name" value="SOD-like_Cu/Zn_dom_sf"/>
</dbReference>
<keyword evidence="4" id="KW-1185">Reference proteome</keyword>
<comment type="similarity">
    <text evidence="1">Belongs to the Cu-Zn superoxide dismutase family.</text>
</comment>
<comment type="caution">
    <text evidence="3">The sequence shown here is derived from an EMBL/GenBank/DDBJ whole genome shotgun (WGS) entry which is preliminary data.</text>
</comment>
<gene>
    <name evidence="3" type="ORF">GUY60_29400</name>
</gene>
<dbReference type="PROSITE" id="PS00332">
    <property type="entry name" value="SOD_CU_ZN_2"/>
    <property type="match status" value="1"/>
</dbReference>
<evidence type="ECO:0000313" key="3">
    <source>
        <dbReference type="EMBL" id="NBE55471.1"/>
    </source>
</evidence>
<feature type="region of interest" description="Disordered" evidence="2">
    <location>
        <begin position="107"/>
        <end position="126"/>
    </location>
</feature>
<dbReference type="SUPFAM" id="SSF49329">
    <property type="entry name" value="Cu,Zn superoxide dismutase-like"/>
    <property type="match status" value="1"/>
</dbReference>
<dbReference type="RefSeq" id="WP_161703239.1">
    <property type="nucleotide sequence ID" value="NZ_JAAAHS010000326.1"/>
</dbReference>
<sequence length="188" mass="19382">MVAGMVAALGAAAVLVTGGAPGGGGEAGEVEVVRVEADFAPPSAFVNSEAKTYDMDLVPAGAHIEVAQVAGAGGNRITLRVDGLRPGYAYGAHVHQKPCGALPEDAGGHYQHRRDPVQPSHDPAYVNPRNEVWLDFTADRDGRGNAAARHGWGFRAGQAASVVLHRQQGGAGDRLACFSVPFSPPARG</sequence>
<accession>A0A964UVV4</accession>
<dbReference type="OrthoDB" id="3297424at2"/>
<dbReference type="GO" id="GO:0006801">
    <property type="term" value="P:superoxide metabolic process"/>
    <property type="evidence" value="ECO:0007669"/>
    <property type="project" value="InterPro"/>
</dbReference>
<evidence type="ECO:0000313" key="4">
    <source>
        <dbReference type="Proteomes" id="UP000598297"/>
    </source>
</evidence>